<feature type="transmembrane region" description="Helical" evidence="7">
    <location>
        <begin position="20"/>
        <end position="38"/>
    </location>
</feature>
<keyword evidence="2" id="KW-0813">Transport</keyword>
<feature type="transmembrane region" description="Helical" evidence="7">
    <location>
        <begin position="345"/>
        <end position="364"/>
    </location>
</feature>
<protein>
    <submittedName>
        <fullName evidence="9">Predicted arabinose efflux permease, MFS family</fullName>
    </submittedName>
</protein>
<keyword evidence="3" id="KW-1003">Cell membrane</keyword>
<dbReference type="InterPro" id="IPR010290">
    <property type="entry name" value="TM_effector"/>
</dbReference>
<comment type="subcellular location">
    <subcellularLocation>
        <location evidence="1">Cell membrane</location>
        <topology evidence="1">Multi-pass membrane protein</topology>
    </subcellularLocation>
</comment>
<feature type="transmembrane region" description="Helical" evidence="7">
    <location>
        <begin position="370"/>
        <end position="393"/>
    </location>
</feature>
<evidence type="ECO:0000256" key="1">
    <source>
        <dbReference type="ARBA" id="ARBA00004651"/>
    </source>
</evidence>
<dbReference type="PROSITE" id="PS50850">
    <property type="entry name" value="MFS"/>
    <property type="match status" value="1"/>
</dbReference>
<name>A0A1G7H770_CHIFI</name>
<evidence type="ECO:0000256" key="7">
    <source>
        <dbReference type="SAM" id="Phobius"/>
    </source>
</evidence>
<proteinExistence type="predicted"/>
<accession>A0A1G7H770</accession>
<evidence type="ECO:0000256" key="6">
    <source>
        <dbReference type="ARBA" id="ARBA00023136"/>
    </source>
</evidence>
<feature type="transmembrane region" description="Helical" evidence="7">
    <location>
        <begin position="44"/>
        <end position="65"/>
    </location>
</feature>
<dbReference type="STRING" id="104663.SAMN04488121_101333"/>
<evidence type="ECO:0000256" key="3">
    <source>
        <dbReference type="ARBA" id="ARBA00022475"/>
    </source>
</evidence>
<evidence type="ECO:0000259" key="8">
    <source>
        <dbReference type="PROSITE" id="PS50850"/>
    </source>
</evidence>
<evidence type="ECO:0000256" key="2">
    <source>
        <dbReference type="ARBA" id="ARBA00022448"/>
    </source>
</evidence>
<dbReference type="CDD" id="cd06173">
    <property type="entry name" value="MFS_MefA_like"/>
    <property type="match status" value="1"/>
</dbReference>
<keyword evidence="6 7" id="KW-0472">Membrane</keyword>
<feature type="transmembrane region" description="Helical" evidence="7">
    <location>
        <begin position="309"/>
        <end position="333"/>
    </location>
</feature>
<dbReference type="InterPro" id="IPR020846">
    <property type="entry name" value="MFS_dom"/>
</dbReference>
<dbReference type="GO" id="GO:0005886">
    <property type="term" value="C:plasma membrane"/>
    <property type="evidence" value="ECO:0007669"/>
    <property type="project" value="UniProtKB-SubCell"/>
</dbReference>
<feature type="transmembrane region" description="Helical" evidence="7">
    <location>
        <begin position="173"/>
        <end position="190"/>
    </location>
</feature>
<dbReference type="SUPFAM" id="SSF103473">
    <property type="entry name" value="MFS general substrate transporter"/>
    <property type="match status" value="1"/>
</dbReference>
<keyword evidence="5 7" id="KW-1133">Transmembrane helix</keyword>
<keyword evidence="4 7" id="KW-0812">Transmembrane</keyword>
<evidence type="ECO:0000256" key="5">
    <source>
        <dbReference type="ARBA" id="ARBA00022989"/>
    </source>
</evidence>
<gene>
    <name evidence="9" type="ORF">SAMN04488121_101333</name>
</gene>
<dbReference type="GO" id="GO:0022857">
    <property type="term" value="F:transmembrane transporter activity"/>
    <property type="evidence" value="ECO:0007669"/>
    <property type="project" value="InterPro"/>
</dbReference>
<dbReference type="OrthoDB" id="9775268at2"/>
<feature type="domain" description="Major facilitator superfamily (MFS) profile" evidence="8">
    <location>
        <begin position="218"/>
        <end position="414"/>
    </location>
</feature>
<dbReference type="PANTHER" id="PTHR23513:SF11">
    <property type="entry name" value="STAPHYLOFERRIN A TRANSPORTER"/>
    <property type="match status" value="1"/>
</dbReference>
<evidence type="ECO:0000313" key="10">
    <source>
        <dbReference type="Proteomes" id="UP000199045"/>
    </source>
</evidence>
<dbReference type="EMBL" id="FNBN01000001">
    <property type="protein sequence ID" value="SDE96173.1"/>
    <property type="molecule type" value="Genomic_DNA"/>
</dbReference>
<reference evidence="10" key="1">
    <citation type="submission" date="2016-10" db="EMBL/GenBank/DDBJ databases">
        <authorList>
            <person name="Varghese N."/>
            <person name="Submissions S."/>
        </authorList>
    </citation>
    <scope>NUCLEOTIDE SEQUENCE [LARGE SCALE GENOMIC DNA]</scope>
    <source>
        <strain evidence="10">DSM 527</strain>
    </source>
</reference>
<dbReference type="PANTHER" id="PTHR23513">
    <property type="entry name" value="INTEGRAL MEMBRANE EFFLUX PROTEIN-RELATED"/>
    <property type="match status" value="1"/>
</dbReference>
<dbReference type="Gene3D" id="1.20.1250.20">
    <property type="entry name" value="MFS general substrate transporter like domains"/>
    <property type="match status" value="1"/>
</dbReference>
<sequence length="414" mass="45443">MSVFRSLKHHNFRLHFTGQAISLVGTWMQRVAISWLVYRLTGSAFLLGLVTFLSLIPSLVLAPFAGSFIDRHNKFKVVMVTQIALMLQAGALAAMVWLNYYSIAWISALSLMQGLINSFDTTARQALMVDLVDNKEDLPNAIALNSSAFNAARLVGPALAGIILSSLGEDVCFLINFLSFIAVICCLLMMKLKLIPASRSEVNIWGDLRKGYEYLRESPDLSSLILLLAASSLLVIPYTTLLPVFAKDVFHGDATTFSWFESAAGLGALFGAVFMATLKPAHDLIRLTILSSTIFAVALLGLAVSSSMFLALVATAATGAGLMIQNSAINTYLQTHASSEMRARTLSYYIMSYQGMLPIGSLLIGYLAHFFGVGVVVFVEGMLGIVIVLIFMLHQRGITHWLRWLHVMRIRHLR</sequence>
<feature type="transmembrane region" description="Helical" evidence="7">
    <location>
        <begin position="224"/>
        <end position="245"/>
    </location>
</feature>
<dbReference type="InterPro" id="IPR036259">
    <property type="entry name" value="MFS_trans_sf"/>
</dbReference>
<dbReference type="AlphaFoldDB" id="A0A1G7H770"/>
<dbReference type="RefSeq" id="WP_089828491.1">
    <property type="nucleotide sequence ID" value="NZ_FNBN01000001.1"/>
</dbReference>
<evidence type="ECO:0000256" key="4">
    <source>
        <dbReference type="ARBA" id="ARBA00022692"/>
    </source>
</evidence>
<feature type="transmembrane region" description="Helical" evidence="7">
    <location>
        <begin position="257"/>
        <end position="277"/>
    </location>
</feature>
<feature type="transmembrane region" description="Helical" evidence="7">
    <location>
        <begin position="77"/>
        <end position="97"/>
    </location>
</feature>
<dbReference type="Proteomes" id="UP000199045">
    <property type="component" value="Unassembled WGS sequence"/>
</dbReference>
<organism evidence="9 10">
    <name type="scientific">Chitinophaga filiformis</name>
    <name type="common">Myxococcus filiformis</name>
    <name type="synonym">Flexibacter filiformis</name>
    <dbReference type="NCBI Taxonomy" id="104663"/>
    <lineage>
        <taxon>Bacteria</taxon>
        <taxon>Pseudomonadati</taxon>
        <taxon>Bacteroidota</taxon>
        <taxon>Chitinophagia</taxon>
        <taxon>Chitinophagales</taxon>
        <taxon>Chitinophagaceae</taxon>
        <taxon>Chitinophaga</taxon>
    </lineage>
</organism>
<dbReference type="Pfam" id="PF05977">
    <property type="entry name" value="MFS_3"/>
    <property type="match status" value="1"/>
</dbReference>
<evidence type="ECO:0000313" key="9">
    <source>
        <dbReference type="EMBL" id="SDE96173.1"/>
    </source>
</evidence>